<proteinExistence type="predicted"/>
<sequence>MKAGPHHHWATCIKTRRDDLIEQHSHEATAGNGLEHASEASLSSAVGVVNQHSAVETTGGGQSRKRRSDAEATFAVKHIARRAKLTDKDSALLAAYSKLSSEDQTLSVIALNLKLLTKLNTIQPANTVFIIPELLKNKIEIYVRNAMLCPTTTGYLEDLVRTVMEILRLNPAWGLTRDIQDNECHSKVVHDRVSTRATEKRRAIKVMIAQSVGVANQNDPQGQREGSTNIITLVKNVAGLKGDAIFKTQDIALTIQMLARFSLLRLIYLEMESTREKRDYWTVVDKHLKDIRNSYKDKSKESLSAFFKEILDDDLEKFGHHPDIALEDLDSTNLSRAQRETEDAMAGIINISTDDEDGEE</sequence>
<evidence type="ECO:0000313" key="1">
    <source>
        <dbReference type="EMBL" id="KAI0086225.1"/>
    </source>
</evidence>
<name>A0ACB8TW07_9APHY</name>
<protein>
    <submittedName>
        <fullName evidence="1">Uncharacterized protein</fullName>
    </submittedName>
</protein>
<comment type="caution">
    <text evidence="1">The sequence shown here is derived from an EMBL/GenBank/DDBJ whole genome shotgun (WGS) entry which is preliminary data.</text>
</comment>
<gene>
    <name evidence="1" type="ORF">BDY19DRAFT_962061</name>
</gene>
<organism evidence="1 2">
    <name type="scientific">Irpex rosettiformis</name>
    <dbReference type="NCBI Taxonomy" id="378272"/>
    <lineage>
        <taxon>Eukaryota</taxon>
        <taxon>Fungi</taxon>
        <taxon>Dikarya</taxon>
        <taxon>Basidiomycota</taxon>
        <taxon>Agaricomycotina</taxon>
        <taxon>Agaricomycetes</taxon>
        <taxon>Polyporales</taxon>
        <taxon>Irpicaceae</taxon>
        <taxon>Irpex</taxon>
    </lineage>
</organism>
<dbReference type="EMBL" id="MU274925">
    <property type="protein sequence ID" value="KAI0086225.1"/>
    <property type="molecule type" value="Genomic_DNA"/>
</dbReference>
<keyword evidence="2" id="KW-1185">Reference proteome</keyword>
<accession>A0ACB8TW07</accession>
<dbReference type="Proteomes" id="UP001055072">
    <property type="component" value="Unassembled WGS sequence"/>
</dbReference>
<reference evidence="1" key="1">
    <citation type="journal article" date="2021" name="Environ. Microbiol.">
        <title>Gene family expansions and transcriptome signatures uncover fungal adaptations to wood decay.</title>
        <authorList>
            <person name="Hage H."/>
            <person name="Miyauchi S."/>
            <person name="Viragh M."/>
            <person name="Drula E."/>
            <person name="Min B."/>
            <person name="Chaduli D."/>
            <person name="Navarro D."/>
            <person name="Favel A."/>
            <person name="Norest M."/>
            <person name="Lesage-Meessen L."/>
            <person name="Balint B."/>
            <person name="Merenyi Z."/>
            <person name="de Eugenio L."/>
            <person name="Morin E."/>
            <person name="Martinez A.T."/>
            <person name="Baldrian P."/>
            <person name="Stursova M."/>
            <person name="Martinez M.J."/>
            <person name="Novotny C."/>
            <person name="Magnuson J.K."/>
            <person name="Spatafora J.W."/>
            <person name="Maurice S."/>
            <person name="Pangilinan J."/>
            <person name="Andreopoulos W."/>
            <person name="LaButti K."/>
            <person name="Hundley H."/>
            <person name="Na H."/>
            <person name="Kuo A."/>
            <person name="Barry K."/>
            <person name="Lipzen A."/>
            <person name="Henrissat B."/>
            <person name="Riley R."/>
            <person name="Ahrendt S."/>
            <person name="Nagy L.G."/>
            <person name="Grigoriev I.V."/>
            <person name="Martin F."/>
            <person name="Rosso M.N."/>
        </authorList>
    </citation>
    <scope>NUCLEOTIDE SEQUENCE</scope>
    <source>
        <strain evidence="1">CBS 384.51</strain>
    </source>
</reference>
<evidence type="ECO:0000313" key="2">
    <source>
        <dbReference type="Proteomes" id="UP001055072"/>
    </source>
</evidence>